<accession>A0A3N4HUE9</accession>
<dbReference type="Proteomes" id="UP000275078">
    <property type="component" value="Unassembled WGS sequence"/>
</dbReference>
<name>A0A3N4HUE9_ASCIM</name>
<reference evidence="1 2" key="1">
    <citation type="journal article" date="2018" name="Nat. Ecol. Evol.">
        <title>Pezizomycetes genomes reveal the molecular basis of ectomycorrhizal truffle lifestyle.</title>
        <authorList>
            <person name="Murat C."/>
            <person name="Payen T."/>
            <person name="Noel B."/>
            <person name="Kuo A."/>
            <person name="Morin E."/>
            <person name="Chen J."/>
            <person name="Kohler A."/>
            <person name="Krizsan K."/>
            <person name="Balestrini R."/>
            <person name="Da Silva C."/>
            <person name="Montanini B."/>
            <person name="Hainaut M."/>
            <person name="Levati E."/>
            <person name="Barry K.W."/>
            <person name="Belfiori B."/>
            <person name="Cichocki N."/>
            <person name="Clum A."/>
            <person name="Dockter R.B."/>
            <person name="Fauchery L."/>
            <person name="Guy J."/>
            <person name="Iotti M."/>
            <person name="Le Tacon F."/>
            <person name="Lindquist E.A."/>
            <person name="Lipzen A."/>
            <person name="Malagnac F."/>
            <person name="Mello A."/>
            <person name="Molinier V."/>
            <person name="Miyauchi S."/>
            <person name="Poulain J."/>
            <person name="Riccioni C."/>
            <person name="Rubini A."/>
            <person name="Sitrit Y."/>
            <person name="Splivallo R."/>
            <person name="Traeger S."/>
            <person name="Wang M."/>
            <person name="Zifcakova L."/>
            <person name="Wipf D."/>
            <person name="Zambonelli A."/>
            <person name="Paolocci F."/>
            <person name="Nowrousian M."/>
            <person name="Ottonello S."/>
            <person name="Baldrian P."/>
            <person name="Spatafora J.W."/>
            <person name="Henrissat B."/>
            <person name="Nagy L.G."/>
            <person name="Aury J.M."/>
            <person name="Wincker P."/>
            <person name="Grigoriev I.V."/>
            <person name="Bonfante P."/>
            <person name="Martin F.M."/>
        </authorList>
    </citation>
    <scope>NUCLEOTIDE SEQUENCE [LARGE SCALE GENOMIC DNA]</scope>
    <source>
        <strain evidence="1 2">RN42</strain>
    </source>
</reference>
<evidence type="ECO:0000313" key="1">
    <source>
        <dbReference type="EMBL" id="RPA76686.1"/>
    </source>
</evidence>
<gene>
    <name evidence="1" type="ORF">BJ508DRAFT_213488</name>
</gene>
<sequence length="95" mass="10635">QKTYSTKDSRVVTHRSTNLAIRSLTLGERTGSRILFYLWPYVQETRLSIVATCCLPILKTNVQNVRLCTFVACCQKLLILIPGIELSCHSSAGFS</sequence>
<dbReference type="EMBL" id="ML119740">
    <property type="protein sequence ID" value="RPA76686.1"/>
    <property type="molecule type" value="Genomic_DNA"/>
</dbReference>
<proteinExistence type="predicted"/>
<organism evidence="1 2">
    <name type="scientific">Ascobolus immersus RN42</name>
    <dbReference type="NCBI Taxonomy" id="1160509"/>
    <lineage>
        <taxon>Eukaryota</taxon>
        <taxon>Fungi</taxon>
        <taxon>Dikarya</taxon>
        <taxon>Ascomycota</taxon>
        <taxon>Pezizomycotina</taxon>
        <taxon>Pezizomycetes</taxon>
        <taxon>Pezizales</taxon>
        <taxon>Ascobolaceae</taxon>
        <taxon>Ascobolus</taxon>
    </lineage>
</organism>
<dbReference type="AlphaFoldDB" id="A0A3N4HUE9"/>
<feature type="non-terminal residue" evidence="1">
    <location>
        <position position="1"/>
    </location>
</feature>
<protein>
    <submittedName>
        <fullName evidence="1">Uncharacterized protein</fullName>
    </submittedName>
</protein>
<evidence type="ECO:0000313" key="2">
    <source>
        <dbReference type="Proteomes" id="UP000275078"/>
    </source>
</evidence>
<keyword evidence="2" id="KW-1185">Reference proteome</keyword>
<dbReference type="OrthoDB" id="3763505at2759"/>